<gene>
    <name evidence="3" type="ORF">C4B68_38700</name>
</gene>
<evidence type="ECO:0000313" key="4">
    <source>
        <dbReference type="Proteomes" id="UP000238413"/>
    </source>
</evidence>
<dbReference type="Proteomes" id="UP000238413">
    <property type="component" value="Chromosome"/>
</dbReference>
<dbReference type="EMBL" id="CP026652">
    <property type="protein sequence ID" value="AVH60707.1"/>
    <property type="molecule type" value="Genomic_DNA"/>
</dbReference>
<keyword evidence="2" id="KW-0472">Membrane</keyword>
<evidence type="ECO:0000313" key="3">
    <source>
        <dbReference type="EMBL" id="AVH60707.1"/>
    </source>
</evidence>
<keyword evidence="4" id="KW-1185">Reference proteome</keyword>
<evidence type="ECO:0000256" key="1">
    <source>
        <dbReference type="SAM" id="MobiDB-lite"/>
    </source>
</evidence>
<feature type="transmembrane region" description="Helical" evidence="2">
    <location>
        <begin position="20"/>
        <end position="36"/>
    </location>
</feature>
<evidence type="ECO:0008006" key="5">
    <source>
        <dbReference type="Google" id="ProtNLM"/>
    </source>
</evidence>
<proteinExistence type="predicted"/>
<dbReference type="RefSeq" id="WP_099506270.1">
    <property type="nucleotide sequence ID" value="NZ_CP026652.1"/>
</dbReference>
<feature type="transmembrane region" description="Helical" evidence="2">
    <location>
        <begin position="145"/>
        <end position="162"/>
    </location>
</feature>
<accession>A0ABN5IBZ3</accession>
<protein>
    <recommendedName>
        <fullName evidence="5">PAP2 superfamily protein</fullName>
    </recommendedName>
</protein>
<feature type="transmembrane region" description="Helical" evidence="2">
    <location>
        <begin position="78"/>
        <end position="96"/>
    </location>
</feature>
<feature type="transmembrane region" description="Helical" evidence="2">
    <location>
        <begin position="48"/>
        <end position="71"/>
    </location>
</feature>
<feature type="region of interest" description="Disordered" evidence="1">
    <location>
        <begin position="192"/>
        <end position="231"/>
    </location>
</feature>
<sequence length="231" mass="24147">MRAPLTRSVAVKRTLRHAGTGAAALALLYAALIALFPGDRNQLGLLELAHAVSQIHAIAPLALMALTLLWLAHRHPAAYARAAIALLLCITAGLVVGKSLSVPGLPTPEGSVVRDYVALPGALAGWYLVMGLALAAGLSVVRARIAVMVVALSAVATSVLTADHQMHGAAWAAGVPLVAWYVAGRIQRPRTRGRGTADAWDPEGRVVPFRPRDGATRQRPATVSVPLRKTG</sequence>
<keyword evidence="2" id="KW-1133">Transmembrane helix</keyword>
<organism evidence="3 4">
    <name type="scientific">Streptomyces dengpaensis</name>
    <dbReference type="NCBI Taxonomy" id="2049881"/>
    <lineage>
        <taxon>Bacteria</taxon>
        <taxon>Bacillati</taxon>
        <taxon>Actinomycetota</taxon>
        <taxon>Actinomycetes</taxon>
        <taxon>Kitasatosporales</taxon>
        <taxon>Streptomycetaceae</taxon>
        <taxon>Streptomyces</taxon>
    </lineage>
</organism>
<feature type="transmembrane region" description="Helical" evidence="2">
    <location>
        <begin position="116"/>
        <end position="138"/>
    </location>
</feature>
<evidence type="ECO:0000256" key="2">
    <source>
        <dbReference type="SAM" id="Phobius"/>
    </source>
</evidence>
<feature type="transmembrane region" description="Helical" evidence="2">
    <location>
        <begin position="168"/>
        <end position="184"/>
    </location>
</feature>
<name>A0ABN5IBZ3_9ACTN</name>
<reference evidence="3 4" key="1">
    <citation type="submission" date="2018-02" db="EMBL/GenBank/DDBJ databases">
        <title>Complete genome sequence of Streptomyces dengpaensis, the producer of angucyclines.</title>
        <authorList>
            <person name="Yumei L."/>
        </authorList>
    </citation>
    <scope>NUCLEOTIDE SEQUENCE [LARGE SCALE GENOMIC DNA]</scope>
    <source>
        <strain evidence="3 4">XZHG99</strain>
    </source>
</reference>
<keyword evidence="2" id="KW-0812">Transmembrane</keyword>